<reference evidence="4" key="1">
    <citation type="submission" date="2014-11" db="EMBL/GenBank/DDBJ databases">
        <authorList>
            <person name="Otto D Thomas"/>
            <person name="Naeem Raeece"/>
        </authorList>
    </citation>
    <scope>NUCLEOTIDE SEQUENCE</scope>
</reference>
<dbReference type="CDD" id="cd23955">
    <property type="entry name" value="UBCc_invertebrate"/>
    <property type="match status" value="1"/>
</dbReference>
<dbReference type="PANTHER" id="PTHR47763:SF4">
    <property type="entry name" value="ALPHA-PROTEIN KINASE VWKA"/>
    <property type="match status" value="1"/>
</dbReference>
<evidence type="ECO:0000313" key="4">
    <source>
        <dbReference type="EMBL" id="CEM37697.1"/>
    </source>
</evidence>
<feature type="region of interest" description="Disordered" evidence="1">
    <location>
        <begin position="933"/>
        <end position="1268"/>
    </location>
</feature>
<feature type="compositionally biased region" description="Low complexity" evidence="1">
    <location>
        <begin position="1229"/>
        <end position="1255"/>
    </location>
</feature>
<sequence>MPTVTKRTALGRLRWDLKDIQKNPLPFISAAPLDDNLQVWHANLKGTSGPYEGLVLHLELVFPDSYPANPPKISLFTSIDHPNVTGTSICLDLLQDGEWSSEREQMRPYTGWSGAFTVQTVLMQMQSFLLDGASTDRAKVQQAFRNSENFTCAECGHHRDEPLPPFPPSTVPHTDTDHSEHLPSLAPSKTSLSSLPTIVLRHSLLPLLSLGDLRQLGRCSRSLRQMTDEDWGTREENLQAIRCFFDKVSPLEDSSTILGFGIREEEEIDVKKKPNKTAATKTKAPSYASSSSASSSSSRPTPRGLPSLPSGDETLDIALICDCTGSMGGLLDQAKGSLLSIMSDLQDSLPSTRLRVSFVGYRDHCDGNNRIAKCAFSSNAAEVRSFISKQTAMGGGDEPEDVAGGLRVTLDLTWEGACRYAVLIADAPAHGRKYHNTHDTYPAGDPTGLQIEDLMVEFREKNIDFVFMRINNRTDKMLNVMKTAYDNEESGHAIQVCELGSNVRLFKDALVSSAREAVKASTGRRAAKYLSSPCDLVSLSAFERGLRLSSWKAPFAWFLPLVIDEHHWRRALPAACAAITMLSSGKWSDEDLSEAADLEDSKPAETSEPVEAVHEETEGWETVGSSSKKMKARGGSSSSTPCIDPGSSLGTFDPLTVLNILPKVMNSMVVKLMAGDVHVSSKALEGYCAFHHLFLSLCERFPVIRKEADGRIARFLHYPEARHKQDTPNLGEFLALLSVSDEFSWSDVRREIMEEVFDRNVLWILKEYPELKKYGKETGVCRERLQKSFDATLVSRRLLMFHSWFLQNVVHTRHGHPEREAQCSKAGKALDPPCRKASCALQRYNRAKGQPAPSQVDALQAACRRVYSSVSSWKCTFRFMGLPVPPDAQTCRWLRVAVDSSLSRGYHQFSRRPVKAKLPEHEWNWRLMGQTPAAASTATTVAPPSKKKTETPGRPSDSPHPRDKTRTVPLTPSNEGEAPGWTLARSSRPPTSSGSSTPHCAAPLWGGKRIPSSLSAARAAAGKEEERPSSSSSSTTSHSRPVRGGRRERDSRHPPPTSYGASRPSIGLGDFLPPSLKVIKAPDTKASRVFDPPTTVETPKVNSPPTPMRRFTPVSTECSWVEMVSGKKKKKKQKKEEEKAKPHTVSSSPSPSSLSPPPSSTAAATPEQKATSPKSSFPYVSPFAPITHPSALHPGPSFISLGAPPGAMHSSPTAAKTKSDETRARRGPSASSSNPSVSLSWAERAAAVAAAGGKATMSSSHSGKGRRK</sequence>
<proteinExistence type="predicted"/>
<dbReference type="PROSITE" id="PS50234">
    <property type="entry name" value="VWFA"/>
    <property type="match status" value="1"/>
</dbReference>
<dbReference type="InterPro" id="IPR000608">
    <property type="entry name" value="UBC"/>
</dbReference>
<feature type="region of interest" description="Disordered" evidence="1">
    <location>
        <begin position="161"/>
        <end position="188"/>
    </location>
</feature>
<feature type="compositionally biased region" description="Low complexity" evidence="1">
    <location>
        <begin position="1029"/>
        <end position="1039"/>
    </location>
</feature>
<feature type="domain" description="UBC core" evidence="2">
    <location>
        <begin position="8"/>
        <end position="180"/>
    </location>
</feature>
<name>A0A0G4H247_9ALVE</name>
<feature type="domain" description="VWFA" evidence="3">
    <location>
        <begin position="316"/>
        <end position="510"/>
    </location>
</feature>
<feature type="compositionally biased region" description="Low complexity" evidence="1">
    <location>
        <begin position="276"/>
        <end position="310"/>
    </location>
</feature>
<dbReference type="SUPFAM" id="SSF53300">
    <property type="entry name" value="vWA-like"/>
    <property type="match status" value="1"/>
</dbReference>
<evidence type="ECO:0000259" key="3">
    <source>
        <dbReference type="PROSITE" id="PS50234"/>
    </source>
</evidence>
<gene>
    <name evidence="4" type="ORF">Cvel_5578</name>
</gene>
<accession>A0A0G4H247</accession>
<dbReference type="InterPro" id="IPR036465">
    <property type="entry name" value="vWFA_dom_sf"/>
</dbReference>
<dbReference type="PANTHER" id="PTHR47763">
    <property type="entry name" value="ALPHA-PROTEIN KINASE VWKA"/>
    <property type="match status" value="1"/>
</dbReference>
<dbReference type="SUPFAM" id="SSF54495">
    <property type="entry name" value="UBC-like"/>
    <property type="match status" value="1"/>
</dbReference>
<evidence type="ECO:0000256" key="1">
    <source>
        <dbReference type="SAM" id="MobiDB-lite"/>
    </source>
</evidence>
<dbReference type="PhylomeDB" id="A0A0G4H247"/>
<dbReference type="InterPro" id="IPR016135">
    <property type="entry name" value="UBQ-conjugating_enzyme/RWD"/>
</dbReference>
<feature type="compositionally biased region" description="Low complexity" evidence="1">
    <location>
        <begin position="985"/>
        <end position="998"/>
    </location>
</feature>
<evidence type="ECO:0008006" key="5">
    <source>
        <dbReference type="Google" id="ProtNLM"/>
    </source>
</evidence>
<dbReference type="InterPro" id="IPR002035">
    <property type="entry name" value="VWF_A"/>
</dbReference>
<dbReference type="Pfam" id="PF00179">
    <property type="entry name" value="UQ_con"/>
    <property type="match status" value="1"/>
</dbReference>
<dbReference type="VEuPathDB" id="CryptoDB:Cvel_5578"/>
<feature type="region of interest" description="Disordered" evidence="1">
    <location>
        <begin position="271"/>
        <end position="310"/>
    </location>
</feature>
<dbReference type="Gene3D" id="3.40.50.410">
    <property type="entry name" value="von Willebrand factor, type A domain"/>
    <property type="match status" value="1"/>
</dbReference>
<feature type="compositionally biased region" description="Basic and acidic residues" evidence="1">
    <location>
        <begin position="599"/>
        <end position="617"/>
    </location>
</feature>
<feature type="region of interest" description="Disordered" evidence="1">
    <location>
        <begin position="593"/>
        <end position="645"/>
    </location>
</feature>
<protein>
    <recommendedName>
        <fullName evidence="5">UBC core domain-containing protein</fullName>
    </recommendedName>
</protein>
<feature type="compositionally biased region" description="Low complexity" evidence="1">
    <location>
        <begin position="933"/>
        <end position="944"/>
    </location>
</feature>
<evidence type="ECO:0000259" key="2">
    <source>
        <dbReference type="PROSITE" id="PS50127"/>
    </source>
</evidence>
<organism evidence="4">
    <name type="scientific">Chromera velia CCMP2878</name>
    <dbReference type="NCBI Taxonomy" id="1169474"/>
    <lineage>
        <taxon>Eukaryota</taxon>
        <taxon>Sar</taxon>
        <taxon>Alveolata</taxon>
        <taxon>Colpodellida</taxon>
        <taxon>Chromeraceae</taxon>
        <taxon>Chromera</taxon>
    </lineage>
</organism>
<dbReference type="SMART" id="SM00212">
    <property type="entry name" value="UBCc"/>
    <property type="match status" value="1"/>
</dbReference>
<dbReference type="EMBL" id="CDMZ01001798">
    <property type="protein sequence ID" value="CEM37697.1"/>
    <property type="molecule type" value="Genomic_DNA"/>
</dbReference>
<dbReference type="Gene3D" id="3.10.110.10">
    <property type="entry name" value="Ubiquitin Conjugating Enzyme"/>
    <property type="match status" value="1"/>
</dbReference>
<dbReference type="PROSITE" id="PS50127">
    <property type="entry name" value="UBC_2"/>
    <property type="match status" value="1"/>
</dbReference>
<feature type="compositionally biased region" description="Basic and acidic residues" evidence="1">
    <location>
        <begin position="947"/>
        <end position="966"/>
    </location>
</feature>
<dbReference type="InterPro" id="IPR052969">
    <property type="entry name" value="Thr-specific_kinase-like"/>
</dbReference>
<dbReference type="AlphaFoldDB" id="A0A0G4H247"/>